<comment type="caution">
    <text evidence="2">The sequence shown here is derived from an EMBL/GenBank/DDBJ whole genome shotgun (WGS) entry which is preliminary data.</text>
</comment>
<keyword evidence="3" id="KW-1185">Reference proteome</keyword>
<evidence type="ECO:0008006" key="4">
    <source>
        <dbReference type="Google" id="ProtNLM"/>
    </source>
</evidence>
<sequence>MKPPLLFATCLVLALLNGCSKLTLQRYEQLHAGMTQAEVEDVIGTPASCDETLGVRLCQWGDAERNIKVSFVAGKAVLLSAHKLK</sequence>
<organism evidence="2 3">
    <name type="scientific">Niveibacterium umoris</name>
    <dbReference type="NCBI Taxonomy" id="1193620"/>
    <lineage>
        <taxon>Bacteria</taxon>
        <taxon>Pseudomonadati</taxon>
        <taxon>Pseudomonadota</taxon>
        <taxon>Betaproteobacteria</taxon>
        <taxon>Rhodocyclales</taxon>
        <taxon>Rhodocyclaceae</taxon>
        <taxon>Niveibacterium</taxon>
    </lineage>
</organism>
<dbReference type="AlphaFoldDB" id="A0A840BL77"/>
<evidence type="ECO:0000256" key="1">
    <source>
        <dbReference type="ARBA" id="ARBA00022729"/>
    </source>
</evidence>
<evidence type="ECO:0000313" key="3">
    <source>
        <dbReference type="Proteomes" id="UP000561045"/>
    </source>
</evidence>
<dbReference type="InterPro" id="IPR037873">
    <property type="entry name" value="BamE-like"/>
</dbReference>
<evidence type="ECO:0000313" key="2">
    <source>
        <dbReference type="EMBL" id="MBB4013204.1"/>
    </source>
</evidence>
<name>A0A840BL77_9RHOO</name>
<accession>A0A840BL77</accession>
<gene>
    <name evidence="2" type="ORF">GGR36_002550</name>
</gene>
<reference evidence="2 3" key="1">
    <citation type="submission" date="2020-08" db="EMBL/GenBank/DDBJ databases">
        <title>Genomic Encyclopedia of Type Strains, Phase IV (KMG-IV): sequencing the most valuable type-strain genomes for metagenomic binning, comparative biology and taxonomic classification.</title>
        <authorList>
            <person name="Goeker M."/>
        </authorList>
    </citation>
    <scope>NUCLEOTIDE SEQUENCE [LARGE SCALE GENOMIC DNA]</scope>
    <source>
        <strain evidence="2 3">DSM 106739</strain>
    </source>
</reference>
<proteinExistence type="predicted"/>
<dbReference type="RefSeq" id="WP_183635111.1">
    <property type="nucleotide sequence ID" value="NZ_BAABLE010000005.1"/>
</dbReference>
<keyword evidence="1" id="KW-0732">Signal</keyword>
<dbReference type="Gene3D" id="3.30.1450.10">
    <property type="match status" value="1"/>
</dbReference>
<protein>
    <recommendedName>
        <fullName evidence="4">DUF3862 domain-containing protein</fullName>
    </recommendedName>
</protein>
<dbReference type="Proteomes" id="UP000561045">
    <property type="component" value="Unassembled WGS sequence"/>
</dbReference>
<dbReference type="EMBL" id="JACIET010000002">
    <property type="protein sequence ID" value="MBB4013204.1"/>
    <property type="molecule type" value="Genomic_DNA"/>
</dbReference>